<dbReference type="AlphaFoldDB" id="X1Q8F7"/>
<sequence length="61" mass="6892">MKTLNSPIKFMVYSVLKALRHPRMPTSYYDCGCGCRFPNSAKACPKCGDKIEDSPVYKEQS</sequence>
<gene>
    <name evidence="1" type="ORF">S12H4_05529</name>
</gene>
<protein>
    <recommendedName>
        <fullName evidence="2">Zinc-ribbon domain-containing protein</fullName>
    </recommendedName>
</protein>
<proteinExistence type="predicted"/>
<reference evidence="1" key="1">
    <citation type="journal article" date="2014" name="Front. Microbiol.">
        <title>High frequency of phylogenetically diverse reductive dehalogenase-homologous genes in deep subseafloor sedimentary metagenomes.</title>
        <authorList>
            <person name="Kawai M."/>
            <person name="Futagami T."/>
            <person name="Toyoda A."/>
            <person name="Takaki Y."/>
            <person name="Nishi S."/>
            <person name="Hori S."/>
            <person name="Arai W."/>
            <person name="Tsubouchi T."/>
            <person name="Morono Y."/>
            <person name="Uchiyama I."/>
            <person name="Ito T."/>
            <person name="Fujiyama A."/>
            <person name="Inagaki F."/>
            <person name="Takami H."/>
        </authorList>
    </citation>
    <scope>NUCLEOTIDE SEQUENCE</scope>
    <source>
        <strain evidence="1">Expedition CK06-06</strain>
    </source>
</reference>
<comment type="caution">
    <text evidence="1">The sequence shown here is derived from an EMBL/GenBank/DDBJ whole genome shotgun (WGS) entry which is preliminary data.</text>
</comment>
<evidence type="ECO:0008006" key="2">
    <source>
        <dbReference type="Google" id="ProtNLM"/>
    </source>
</evidence>
<dbReference type="EMBL" id="BARW01001843">
    <property type="protein sequence ID" value="GAI64493.1"/>
    <property type="molecule type" value="Genomic_DNA"/>
</dbReference>
<evidence type="ECO:0000313" key="1">
    <source>
        <dbReference type="EMBL" id="GAI64493.1"/>
    </source>
</evidence>
<accession>X1Q8F7</accession>
<feature type="non-terminal residue" evidence="1">
    <location>
        <position position="61"/>
    </location>
</feature>
<name>X1Q8F7_9ZZZZ</name>
<organism evidence="1">
    <name type="scientific">marine sediment metagenome</name>
    <dbReference type="NCBI Taxonomy" id="412755"/>
    <lineage>
        <taxon>unclassified sequences</taxon>
        <taxon>metagenomes</taxon>
        <taxon>ecological metagenomes</taxon>
    </lineage>
</organism>